<evidence type="ECO:0000313" key="2">
    <source>
        <dbReference type="Proteomes" id="UP000236655"/>
    </source>
</evidence>
<dbReference type="RefSeq" id="WP_102951614.1">
    <property type="nucleotide sequence ID" value="NZ_CP024847.1"/>
</dbReference>
<sequence>MSFISDEEYFNQYLKSFTLFHDGAPDIISFIKDNQFAYRGISKGFNQFITVNNVTIEIGQTDLQLNLAKEHPTIIQTIHDYNCQIRDLRVVKTFIYITKLSNLHVVRKYPIINPATNNFLGIYACFSKYVSPHPVKSIFMINEGKALINIKKDQKKINFELSERQKMVLYFYLHRYSYADISKIMSSLGHVISASRVNDHLSNLKYIFSVRSKQELLDKAFALNYHLCIPRTLLKLGVFEINEEIIVQ</sequence>
<dbReference type="Gene3D" id="1.10.10.10">
    <property type="entry name" value="Winged helix-like DNA-binding domain superfamily/Winged helix DNA-binding domain"/>
    <property type="match status" value="1"/>
</dbReference>
<dbReference type="OrthoDB" id="9758570at2"/>
<dbReference type="KEGG" id="nba:CUN60_08440"/>
<dbReference type="EMBL" id="CP024847">
    <property type="protein sequence ID" value="AUR52321.1"/>
    <property type="molecule type" value="Genomic_DNA"/>
</dbReference>
<proteinExistence type="predicted"/>
<dbReference type="InterPro" id="IPR036388">
    <property type="entry name" value="WH-like_DNA-bd_sf"/>
</dbReference>
<organism evidence="1 2">
    <name type="scientific">Aquella oligotrophica</name>
    <dbReference type="NCBI Taxonomy" id="2067065"/>
    <lineage>
        <taxon>Bacteria</taxon>
        <taxon>Pseudomonadati</taxon>
        <taxon>Pseudomonadota</taxon>
        <taxon>Betaproteobacteria</taxon>
        <taxon>Neisseriales</taxon>
        <taxon>Neisseriaceae</taxon>
        <taxon>Aquella</taxon>
    </lineage>
</organism>
<keyword evidence="2" id="KW-1185">Reference proteome</keyword>
<name>A0A2I7N796_9NEIS</name>
<evidence type="ECO:0000313" key="1">
    <source>
        <dbReference type="EMBL" id="AUR52321.1"/>
    </source>
</evidence>
<evidence type="ECO:0008006" key="3">
    <source>
        <dbReference type="Google" id="ProtNLM"/>
    </source>
</evidence>
<accession>A0A2I7N796</accession>
<gene>
    <name evidence="1" type="ORF">CUN60_08440</name>
</gene>
<dbReference type="AlphaFoldDB" id="A0A2I7N796"/>
<protein>
    <recommendedName>
        <fullName evidence="3">HTH luxR-type domain-containing protein</fullName>
    </recommendedName>
</protein>
<dbReference type="Proteomes" id="UP000236655">
    <property type="component" value="Chromosome"/>
</dbReference>
<reference evidence="2" key="1">
    <citation type="submission" date="2017-11" db="EMBL/GenBank/DDBJ databases">
        <authorList>
            <person name="Chan K.G."/>
            <person name="Lee L.S."/>
        </authorList>
    </citation>
    <scope>NUCLEOTIDE SEQUENCE [LARGE SCALE GENOMIC DNA]</scope>
    <source>
        <strain evidence="2">DSM 100970</strain>
    </source>
</reference>